<accession>A0AAD6LQS4</accession>
<dbReference type="Proteomes" id="UP001164929">
    <property type="component" value="Chromosome 14"/>
</dbReference>
<gene>
    <name evidence="1" type="ORF">NC653_032195</name>
</gene>
<comment type="caution">
    <text evidence="1">The sequence shown here is derived from an EMBL/GenBank/DDBJ whole genome shotgun (WGS) entry which is preliminary data.</text>
</comment>
<evidence type="ECO:0000313" key="1">
    <source>
        <dbReference type="EMBL" id="KAJ6971599.1"/>
    </source>
</evidence>
<reference evidence="1" key="1">
    <citation type="journal article" date="2023" name="Mol. Ecol. Resour.">
        <title>Chromosome-level genome assembly of a triploid poplar Populus alba 'Berolinensis'.</title>
        <authorList>
            <person name="Chen S."/>
            <person name="Yu Y."/>
            <person name="Wang X."/>
            <person name="Wang S."/>
            <person name="Zhang T."/>
            <person name="Zhou Y."/>
            <person name="He R."/>
            <person name="Meng N."/>
            <person name="Wang Y."/>
            <person name="Liu W."/>
            <person name="Liu Z."/>
            <person name="Liu J."/>
            <person name="Guo Q."/>
            <person name="Huang H."/>
            <person name="Sederoff R.R."/>
            <person name="Wang G."/>
            <person name="Qu G."/>
            <person name="Chen S."/>
        </authorList>
    </citation>
    <scope>NUCLEOTIDE SEQUENCE</scope>
    <source>
        <strain evidence="1">SC-2020</strain>
    </source>
</reference>
<protein>
    <submittedName>
        <fullName evidence="1">Uncharacterized protein</fullName>
    </submittedName>
</protein>
<organism evidence="1 2">
    <name type="scientific">Populus alba x Populus x berolinensis</name>
    <dbReference type="NCBI Taxonomy" id="444605"/>
    <lineage>
        <taxon>Eukaryota</taxon>
        <taxon>Viridiplantae</taxon>
        <taxon>Streptophyta</taxon>
        <taxon>Embryophyta</taxon>
        <taxon>Tracheophyta</taxon>
        <taxon>Spermatophyta</taxon>
        <taxon>Magnoliopsida</taxon>
        <taxon>eudicotyledons</taxon>
        <taxon>Gunneridae</taxon>
        <taxon>Pentapetalae</taxon>
        <taxon>rosids</taxon>
        <taxon>fabids</taxon>
        <taxon>Malpighiales</taxon>
        <taxon>Salicaceae</taxon>
        <taxon>Saliceae</taxon>
        <taxon>Populus</taxon>
    </lineage>
</organism>
<evidence type="ECO:0000313" key="2">
    <source>
        <dbReference type="Proteomes" id="UP001164929"/>
    </source>
</evidence>
<dbReference type="EMBL" id="JAQIZT010000014">
    <property type="protein sequence ID" value="KAJ6971599.1"/>
    <property type="molecule type" value="Genomic_DNA"/>
</dbReference>
<sequence length="81" mass="9256">MVLVENLFSRKNSIMEPELVFMESAKTYLVAYAIPLEDLESENSEIQKQSRAVISVESMYRPLLEAGEDHSVYDVGTTWRA</sequence>
<keyword evidence="2" id="KW-1185">Reference proteome</keyword>
<proteinExistence type="predicted"/>
<dbReference type="AlphaFoldDB" id="A0AAD6LQS4"/>
<name>A0AAD6LQS4_9ROSI</name>